<dbReference type="InterPro" id="IPR012337">
    <property type="entry name" value="RNaseH-like_sf"/>
</dbReference>
<feature type="domain" description="Integrase zinc-binding" evidence="2">
    <location>
        <begin position="841"/>
        <end position="891"/>
    </location>
</feature>
<feature type="compositionally biased region" description="Basic and acidic residues" evidence="1">
    <location>
        <begin position="126"/>
        <end position="139"/>
    </location>
</feature>
<protein>
    <recommendedName>
        <fullName evidence="6">Integrase catalytic domain-containing protein</fullName>
    </recommendedName>
</protein>
<evidence type="ECO:0000259" key="3">
    <source>
        <dbReference type="Pfam" id="PF18701"/>
    </source>
</evidence>
<dbReference type="Proteomes" id="UP001558613">
    <property type="component" value="Unassembled WGS sequence"/>
</dbReference>
<evidence type="ECO:0000259" key="2">
    <source>
        <dbReference type="Pfam" id="PF17921"/>
    </source>
</evidence>
<dbReference type="PANTHER" id="PTHR47331">
    <property type="entry name" value="PHD-TYPE DOMAIN-CONTAINING PROTEIN"/>
    <property type="match status" value="1"/>
</dbReference>
<feature type="compositionally biased region" description="Low complexity" evidence="1">
    <location>
        <begin position="221"/>
        <end position="231"/>
    </location>
</feature>
<feature type="region of interest" description="Disordered" evidence="1">
    <location>
        <begin position="95"/>
        <end position="244"/>
    </location>
</feature>
<feature type="compositionally biased region" description="Polar residues" evidence="1">
    <location>
        <begin position="179"/>
        <end position="198"/>
    </location>
</feature>
<sequence length="1208" mass="136884">MATPKSAPTSSQCPRRAVQRPVYLDDYVVDYAGKPSGQVVRPKEKAVMTSTPISTYHPFGTAGSSEDFMLQIMEITKQQSETARRQTELLEKVLLHSTPQVSTQSSRASSRHQSPRTQILQSVEKGQPKSEVSPRDVSSDPHPWSQPAKPPTPLVEELSQALSKTQIRDTPFQSPPPVSRQTTLSSHQYASPYCSTKSDPARNQLPDKAEPWMKPLPPLPKQSQSQPSKQPFHQIPPPKVYPTHSQFAEAEPMPQTLHPATTSQPRVDAESYTPHVSSYWLPTVEGPTFPDFVEEDRAQYVELRIALDNLLHPQLPEHYKYSILLKHVKVPNGHRLVLAHAESVTPYTNALQALDRRYGRPYQFVLREIEALENLPPIRAGDERAFDDFSLRVQAIVGMLKALKGDGIEELHSGSNVKRLLSRLPRSQQTQFRRHHLKRNPDKTKFSLLEFADWLQLEANCMEFDPTDEFRSTKRDQRAAFRGQSKPTTILHGVEQRQAIEPTTKPFPFKVPNKPKIICPYCNAEHYLSQCTTFTALTKEQMVGWIKDNKRCWKCARSHMAKDCDLKRPCRLCQTKHLSVLHDINQRKGEVTNGNSSLYNSITESLYLDQPRCGGKVFLKVVKVTIHYQQKVLDTFAVLDDGSERTILLATAAQHLDSENNVADDITHGKTLLELSQLNRWSKGPDFLYLPPESWPESPTIGPNEDPTELRATKFCGLTLADPGSSLPDPNQFSTFEELLGTTCKSMHGAAEKTGEPGASEYKQAERSLLRQAQLDSFPTEYHALKTGNPIPSSSRLLTLSPELDETAALIRVGGRLRRATQLSYNTIHPIVLDPKHPITHLLIKKYDTELCHPGPERVFAEMRRYYWILRGRETIRRYQRSCVECQRWRAKPTIPKMAELPPTRLRLMKPAFYSTGVDCFGPFLTKRGRSNEKRWGIIFKCMTTRCVHLDLLSNMDTDSFLMALRRMVARRGTPAEILADQGTNFRGGDKELQTAFTAMSPHLQTLLAKQKIQFHYNPPNAPHFKSALHTIMGPQILTEEVLRTLLVEVESILNAKPLGYVSSDVADPDPVTPNYLLMGRPDSSLPQVVYPESEILSRKRWRHSQVMADQFWTSFIKNYLPTLQLRQKWMSESDNLTPGTVVMIIDHQLPRGLWPVGKVITTYPGADGRVRSAKIEVKDKLYHRPVARLIRLPAIADDNPTQTKQAS</sequence>
<feature type="domain" description="DUF5641" evidence="3">
    <location>
        <begin position="1100"/>
        <end position="1193"/>
    </location>
</feature>
<gene>
    <name evidence="4" type="ORF">QQF64_017352</name>
</gene>
<reference evidence="4 5" key="1">
    <citation type="submission" date="2023-09" db="EMBL/GenBank/DDBJ databases">
        <authorList>
            <person name="Wang M."/>
        </authorList>
    </citation>
    <scope>NUCLEOTIDE SEQUENCE [LARGE SCALE GENOMIC DNA]</scope>
    <source>
        <strain evidence="4">GT-2023</strain>
        <tissue evidence="4">Liver</tissue>
    </source>
</reference>
<feature type="compositionally biased region" description="Polar residues" evidence="1">
    <location>
        <begin position="97"/>
        <end position="108"/>
    </location>
</feature>
<dbReference type="InterPro" id="IPR040676">
    <property type="entry name" value="DUF5641"/>
</dbReference>
<dbReference type="SUPFAM" id="SSF53098">
    <property type="entry name" value="Ribonuclease H-like"/>
    <property type="match status" value="1"/>
</dbReference>
<dbReference type="InterPro" id="IPR036397">
    <property type="entry name" value="RNaseH_sf"/>
</dbReference>
<dbReference type="Pfam" id="PF17921">
    <property type="entry name" value="Integrase_H2C2"/>
    <property type="match status" value="1"/>
</dbReference>
<evidence type="ECO:0000313" key="4">
    <source>
        <dbReference type="EMBL" id="KAL1252659.1"/>
    </source>
</evidence>
<evidence type="ECO:0000313" key="5">
    <source>
        <dbReference type="Proteomes" id="UP001558613"/>
    </source>
</evidence>
<dbReference type="Gene3D" id="3.30.420.10">
    <property type="entry name" value="Ribonuclease H-like superfamily/Ribonuclease H"/>
    <property type="match status" value="1"/>
</dbReference>
<evidence type="ECO:0008006" key="6">
    <source>
        <dbReference type="Google" id="ProtNLM"/>
    </source>
</evidence>
<evidence type="ECO:0000256" key="1">
    <source>
        <dbReference type="SAM" id="MobiDB-lite"/>
    </source>
</evidence>
<dbReference type="InterPro" id="IPR041588">
    <property type="entry name" value="Integrase_H2C2"/>
</dbReference>
<organism evidence="4 5">
    <name type="scientific">Cirrhinus molitorella</name>
    <name type="common">mud carp</name>
    <dbReference type="NCBI Taxonomy" id="172907"/>
    <lineage>
        <taxon>Eukaryota</taxon>
        <taxon>Metazoa</taxon>
        <taxon>Chordata</taxon>
        <taxon>Craniata</taxon>
        <taxon>Vertebrata</taxon>
        <taxon>Euteleostomi</taxon>
        <taxon>Actinopterygii</taxon>
        <taxon>Neopterygii</taxon>
        <taxon>Teleostei</taxon>
        <taxon>Ostariophysi</taxon>
        <taxon>Cypriniformes</taxon>
        <taxon>Cyprinidae</taxon>
        <taxon>Labeoninae</taxon>
        <taxon>Labeonini</taxon>
        <taxon>Cirrhinus</taxon>
    </lineage>
</organism>
<keyword evidence="5" id="KW-1185">Reference proteome</keyword>
<dbReference type="EMBL" id="JAYMGO010000021">
    <property type="protein sequence ID" value="KAL1252659.1"/>
    <property type="molecule type" value="Genomic_DNA"/>
</dbReference>
<accession>A0ABR3LLR7</accession>
<dbReference type="Pfam" id="PF18701">
    <property type="entry name" value="DUF5641"/>
    <property type="match status" value="1"/>
</dbReference>
<comment type="caution">
    <text evidence="4">The sequence shown here is derived from an EMBL/GenBank/DDBJ whole genome shotgun (WGS) entry which is preliminary data.</text>
</comment>
<proteinExistence type="predicted"/>
<name>A0ABR3LLR7_9TELE</name>